<keyword evidence="2" id="KW-0472">Membrane</keyword>
<evidence type="ECO:0000256" key="2">
    <source>
        <dbReference type="SAM" id="Phobius"/>
    </source>
</evidence>
<feature type="compositionally biased region" description="Low complexity" evidence="1">
    <location>
        <begin position="218"/>
        <end position="239"/>
    </location>
</feature>
<dbReference type="EMBL" id="JAUSVK010000001">
    <property type="protein sequence ID" value="MDQ0395792.1"/>
    <property type="molecule type" value="Genomic_DNA"/>
</dbReference>
<reference evidence="3 4" key="1">
    <citation type="submission" date="2023-07" db="EMBL/GenBank/DDBJ databases">
        <title>Genomic Encyclopedia of Type Strains, Phase IV (KMG-IV): sequencing the most valuable type-strain genomes for metagenomic binning, comparative biology and taxonomic classification.</title>
        <authorList>
            <person name="Goeker M."/>
        </authorList>
    </citation>
    <scope>NUCLEOTIDE SEQUENCE [LARGE SCALE GENOMIC DNA]</scope>
    <source>
        <strain evidence="3 4">DSM 5896</strain>
    </source>
</reference>
<evidence type="ECO:0000256" key="1">
    <source>
        <dbReference type="SAM" id="MobiDB-lite"/>
    </source>
</evidence>
<dbReference type="Pfam" id="PF06835">
    <property type="entry name" value="LptC"/>
    <property type="match status" value="1"/>
</dbReference>
<feature type="region of interest" description="Disordered" evidence="1">
    <location>
        <begin position="214"/>
        <end position="256"/>
    </location>
</feature>
<protein>
    <submittedName>
        <fullName evidence="3">Lipopolysaccharide export system protein LptC</fullName>
    </submittedName>
</protein>
<evidence type="ECO:0000313" key="3">
    <source>
        <dbReference type="EMBL" id="MDQ0395792.1"/>
    </source>
</evidence>
<proteinExistence type="predicted"/>
<name>A0ABU0FN58_9HYPH</name>
<organism evidence="3 4">
    <name type="scientific">Labrys monachus</name>
    <dbReference type="NCBI Taxonomy" id="217067"/>
    <lineage>
        <taxon>Bacteria</taxon>
        <taxon>Pseudomonadati</taxon>
        <taxon>Pseudomonadota</taxon>
        <taxon>Alphaproteobacteria</taxon>
        <taxon>Hyphomicrobiales</taxon>
        <taxon>Xanthobacteraceae</taxon>
        <taxon>Labrys</taxon>
    </lineage>
</organism>
<comment type="caution">
    <text evidence="3">The sequence shown here is derived from an EMBL/GenBank/DDBJ whole genome shotgun (WGS) entry which is preliminary data.</text>
</comment>
<evidence type="ECO:0000313" key="4">
    <source>
        <dbReference type="Proteomes" id="UP001237448"/>
    </source>
</evidence>
<dbReference type="InterPro" id="IPR010664">
    <property type="entry name" value="LipoPS_assembly_LptC-rel"/>
</dbReference>
<dbReference type="Proteomes" id="UP001237448">
    <property type="component" value="Unassembled WGS sequence"/>
</dbReference>
<dbReference type="RefSeq" id="WP_307435035.1">
    <property type="nucleotide sequence ID" value="NZ_JAUSVK010000001.1"/>
</dbReference>
<gene>
    <name evidence="3" type="ORF">J3R73_005584</name>
</gene>
<keyword evidence="2" id="KW-1133">Transmembrane helix</keyword>
<keyword evidence="2" id="KW-0812">Transmembrane</keyword>
<dbReference type="Gene3D" id="2.60.450.10">
    <property type="entry name" value="Lipopolysaccharide (LPS) transport protein A like domain"/>
    <property type="match status" value="1"/>
</dbReference>
<accession>A0ABU0FN58</accession>
<keyword evidence="4" id="KW-1185">Reference proteome</keyword>
<sequence>MADIIDSRGKGAPSAAFSRESAFHAARSHSRLVRFLKFAVPTVAVLGMASFVFFAWFNPFRAENVTVNVGQVGVDGGKLVMELPHLTGFNKRQQSYNVTAKTASQKIAAPGLIDLTHLDAVITMVDKSETTMTADGGKFNSDAEILSLQDNVKVKSTKGYDALLQSGTIDFKAGTVKSSDPVTVNLANGSISGNGIDIVDGGGKITFQGGVTAHFRTPQNPQADASPAAAAEGQEPAEQTGSTPLPTDAVQGGSSP</sequence>
<feature type="transmembrane region" description="Helical" evidence="2">
    <location>
        <begin position="35"/>
        <end position="57"/>
    </location>
</feature>